<feature type="compositionally biased region" description="Basic and acidic residues" evidence="3">
    <location>
        <begin position="32"/>
        <end position="45"/>
    </location>
</feature>
<protein>
    <recommendedName>
        <fullName evidence="6">Protein SMG9</fullName>
    </recommendedName>
</protein>
<accession>A0A8I6RKG3</accession>
<evidence type="ECO:0000256" key="2">
    <source>
        <dbReference type="ARBA" id="ARBA00023161"/>
    </source>
</evidence>
<dbReference type="PANTHER" id="PTHR14270">
    <property type="entry name" value="NONSENSE-MEDIATED MRNA DECAY FACTOR SMG9"/>
    <property type="match status" value="1"/>
</dbReference>
<dbReference type="Gene3D" id="3.40.50.300">
    <property type="entry name" value="P-loop containing nucleotide triphosphate hydrolases"/>
    <property type="match status" value="1"/>
</dbReference>
<evidence type="ECO:0000256" key="1">
    <source>
        <dbReference type="ARBA" id="ARBA00007712"/>
    </source>
</evidence>
<organism evidence="4 5">
    <name type="scientific">Cimex lectularius</name>
    <name type="common">Bed bug</name>
    <name type="synonym">Acanthia lectularia</name>
    <dbReference type="NCBI Taxonomy" id="79782"/>
    <lineage>
        <taxon>Eukaryota</taxon>
        <taxon>Metazoa</taxon>
        <taxon>Ecdysozoa</taxon>
        <taxon>Arthropoda</taxon>
        <taxon>Hexapoda</taxon>
        <taxon>Insecta</taxon>
        <taxon>Pterygota</taxon>
        <taxon>Neoptera</taxon>
        <taxon>Paraneoptera</taxon>
        <taxon>Hemiptera</taxon>
        <taxon>Heteroptera</taxon>
        <taxon>Panheteroptera</taxon>
        <taxon>Cimicomorpha</taxon>
        <taxon>Cimicidae</taxon>
        <taxon>Cimex</taxon>
    </lineage>
</organism>
<dbReference type="SUPFAM" id="SSF52540">
    <property type="entry name" value="P-loop containing nucleoside triphosphate hydrolases"/>
    <property type="match status" value="1"/>
</dbReference>
<reference evidence="4" key="1">
    <citation type="submission" date="2022-01" db="UniProtKB">
        <authorList>
            <consortium name="EnsemblMetazoa"/>
        </authorList>
    </citation>
    <scope>IDENTIFICATION</scope>
</reference>
<keyword evidence="5" id="KW-1185">Reference proteome</keyword>
<feature type="region of interest" description="Disordered" evidence="3">
    <location>
        <begin position="1"/>
        <end position="97"/>
    </location>
</feature>
<proteinExistence type="inferred from homology"/>
<dbReference type="KEGG" id="clec:106665110"/>
<dbReference type="InterPro" id="IPR039177">
    <property type="entry name" value="SMG9"/>
</dbReference>
<sequence length="449" mass="50533">MDQDRGRDFRRKKYPPYKKEEKPMKRPIILMKSKDPDKTAQKSEEIAPQTILLKTRDGENRAASPQASSSKLCKDSEVTPSYQITSRSTQAEPENPLTAPPIMKESTKFLEDNCLQIQDNVLEFLTDTTDFLVVGCLGLQGVGKSTVMSHLVSPPLSVPNTSELFKVQTKSNIDSATHCTQGIDIYVTQERVILLDTQPVFSLSVMSKYLSNEGSPSLAARSCSRDDPDYPCIENDMELLSLQYAAFLLSVCHVVLLIQDNIHDPEMSRFLQIAEMLKPSTGITSGEEPIVEYFPHTIFIHSKVKPHYFTSQRLKEIQEMYKKMYAQSQLVIKSGIGIANGSVLKSLTPELCDCEPVNVFFLPSFKRKGDAKSYELTSYTELIKSLRYQINGLSPASLTNTVLSEKNWYYYASKIWENVKKSSLFPEYGRLLKTPASLETDLAIDCPVS</sequence>
<name>A0A8I6RKG3_CIMLE</name>
<dbReference type="InterPro" id="IPR027417">
    <property type="entry name" value="P-loop_NTPase"/>
</dbReference>
<keyword evidence="2" id="KW-0866">Nonsense-mediated mRNA decay</keyword>
<dbReference type="Proteomes" id="UP000494040">
    <property type="component" value="Unassembled WGS sequence"/>
</dbReference>
<evidence type="ECO:0000256" key="3">
    <source>
        <dbReference type="SAM" id="MobiDB-lite"/>
    </source>
</evidence>
<dbReference type="GO" id="GO:0000184">
    <property type="term" value="P:nuclear-transcribed mRNA catabolic process, nonsense-mediated decay"/>
    <property type="evidence" value="ECO:0007669"/>
    <property type="project" value="UniProtKB-KW"/>
</dbReference>
<dbReference type="EnsemblMetazoa" id="XM_014391320.2">
    <property type="protein sequence ID" value="XP_014246806.1"/>
    <property type="gene ID" value="LOC106665110"/>
</dbReference>
<comment type="similarity">
    <text evidence="1">Belongs to the SMG9 family.</text>
</comment>
<gene>
    <name evidence="4" type="primary">106665110</name>
</gene>
<dbReference type="AlphaFoldDB" id="A0A8I6RKG3"/>
<dbReference type="OrthoDB" id="79514at2759"/>
<dbReference type="OMA" id="ASVCHIL"/>
<evidence type="ECO:0000313" key="5">
    <source>
        <dbReference type="Proteomes" id="UP000494040"/>
    </source>
</evidence>
<feature type="compositionally biased region" description="Polar residues" evidence="3">
    <location>
        <begin position="78"/>
        <end position="92"/>
    </location>
</feature>
<evidence type="ECO:0008006" key="6">
    <source>
        <dbReference type="Google" id="ProtNLM"/>
    </source>
</evidence>
<dbReference type="PANTHER" id="PTHR14270:SF0">
    <property type="entry name" value="NONSENSE-MEDIATED MRNA DECAY FACTOR SMG9"/>
    <property type="match status" value="1"/>
</dbReference>
<evidence type="ECO:0000313" key="4">
    <source>
        <dbReference type="EnsemblMetazoa" id="XP_014246806.1"/>
    </source>
</evidence>